<comment type="similarity">
    <text evidence="1">Belongs to the membrane fusion protein (MFP) (TC 8.A.1) family.</text>
</comment>
<keyword evidence="4 5" id="KW-0472">Membrane</keyword>
<dbReference type="InterPro" id="IPR058634">
    <property type="entry name" value="AaeA-lik-b-barrel"/>
</dbReference>
<dbReference type="AlphaFoldDB" id="A0A512DXK8"/>
<proteinExistence type="inferred from homology"/>
<evidence type="ECO:0000256" key="3">
    <source>
        <dbReference type="ARBA" id="ARBA00022989"/>
    </source>
</evidence>
<evidence type="ECO:0000259" key="7">
    <source>
        <dbReference type="Pfam" id="PF25963"/>
    </source>
</evidence>
<dbReference type="PANTHER" id="PTHR30367:SF12">
    <property type="entry name" value="P-HYDROXYBENZOIC ACID EFFLUX PUMP SUBUNIT AAEA"/>
    <property type="match status" value="1"/>
</dbReference>
<dbReference type="InterPro" id="IPR050393">
    <property type="entry name" value="MFP_Efflux_Pump"/>
</dbReference>
<dbReference type="GO" id="GO:0016020">
    <property type="term" value="C:membrane"/>
    <property type="evidence" value="ECO:0007669"/>
    <property type="project" value="InterPro"/>
</dbReference>
<evidence type="ECO:0000256" key="1">
    <source>
        <dbReference type="ARBA" id="ARBA00009477"/>
    </source>
</evidence>
<feature type="domain" description="p-hydroxybenzoic acid efflux pump subunit AaeA-like beta-barrel" evidence="7">
    <location>
        <begin position="189"/>
        <end position="285"/>
    </location>
</feature>
<dbReference type="Pfam" id="PF25917">
    <property type="entry name" value="BSH_RND"/>
    <property type="match status" value="1"/>
</dbReference>
<evidence type="ECO:0000256" key="5">
    <source>
        <dbReference type="SAM" id="Phobius"/>
    </source>
</evidence>
<dbReference type="Gene3D" id="2.40.30.170">
    <property type="match status" value="1"/>
</dbReference>
<evidence type="ECO:0000256" key="4">
    <source>
        <dbReference type="ARBA" id="ARBA00023136"/>
    </source>
</evidence>
<dbReference type="GO" id="GO:0022857">
    <property type="term" value="F:transmembrane transporter activity"/>
    <property type="evidence" value="ECO:0007669"/>
    <property type="project" value="InterPro"/>
</dbReference>
<keyword evidence="2 5" id="KW-0812">Transmembrane</keyword>
<name>A0A512DXK8_9PROT</name>
<dbReference type="PANTHER" id="PTHR30367">
    <property type="entry name" value="P-HYDROXYBENZOIC ACID EFFLUX PUMP SUBUNIT AAEA-RELATED"/>
    <property type="match status" value="1"/>
</dbReference>
<dbReference type="NCBIfam" id="TIGR01730">
    <property type="entry name" value="RND_mfp"/>
    <property type="match status" value="1"/>
</dbReference>
<protein>
    <submittedName>
        <fullName evidence="8">Uncharacterized protein</fullName>
    </submittedName>
</protein>
<sequence length="288" mass="32108">MKLSFSLGRIAVTLVTVALAVVVGWYLWDYYMERPWTRDGRVRADVIQVAPDVSGVVSRVNVADNQRVHRGELLFTIDQDRYQLAVDQSKAMVESRRAEMMQRERDMDRQHRLANGVISASDREQAESAYAIAQAGYRQAVADMEVANLNLERTEVRAVTDGYVTNLELHAGDYVQAGSPALALVDITSFHVVGYFEETKLPRIKVGAPVSVALMGSGERFEGHVHSIASGIVDRERSQSPDLLANINPTFTWVRLAQRIPVRISLDHPPEDWQPRAGLTATITVLPD</sequence>
<evidence type="ECO:0000259" key="6">
    <source>
        <dbReference type="Pfam" id="PF25917"/>
    </source>
</evidence>
<evidence type="ECO:0000313" key="9">
    <source>
        <dbReference type="Proteomes" id="UP000321523"/>
    </source>
</evidence>
<feature type="transmembrane region" description="Helical" evidence="5">
    <location>
        <begin position="6"/>
        <end position="28"/>
    </location>
</feature>
<dbReference type="RefSeq" id="WP_044434124.1">
    <property type="nucleotide sequence ID" value="NZ_BJYZ01000026.1"/>
</dbReference>
<evidence type="ECO:0000256" key="2">
    <source>
        <dbReference type="ARBA" id="ARBA00022692"/>
    </source>
</evidence>
<feature type="domain" description="Multidrug resistance protein MdtA-like barrel-sandwich hybrid" evidence="6">
    <location>
        <begin position="46"/>
        <end position="185"/>
    </location>
</feature>
<accession>A0A512DXK8</accession>
<reference evidence="8 9" key="1">
    <citation type="submission" date="2019-07" db="EMBL/GenBank/DDBJ databases">
        <title>Whole genome shotgun sequence of Skermanella aerolata NBRC 106429.</title>
        <authorList>
            <person name="Hosoyama A."/>
            <person name="Uohara A."/>
            <person name="Ohji S."/>
            <person name="Ichikawa N."/>
        </authorList>
    </citation>
    <scope>NUCLEOTIDE SEQUENCE [LARGE SCALE GENOMIC DNA]</scope>
    <source>
        <strain evidence="8 9">NBRC 106429</strain>
    </source>
</reference>
<dbReference type="OrthoDB" id="9811754at2"/>
<organism evidence="8 9">
    <name type="scientific">Skermanella aerolata</name>
    <dbReference type="NCBI Taxonomy" id="393310"/>
    <lineage>
        <taxon>Bacteria</taxon>
        <taxon>Pseudomonadati</taxon>
        <taxon>Pseudomonadota</taxon>
        <taxon>Alphaproteobacteria</taxon>
        <taxon>Rhodospirillales</taxon>
        <taxon>Azospirillaceae</taxon>
        <taxon>Skermanella</taxon>
    </lineage>
</organism>
<dbReference type="SUPFAM" id="SSF111369">
    <property type="entry name" value="HlyD-like secretion proteins"/>
    <property type="match status" value="1"/>
</dbReference>
<dbReference type="InterPro" id="IPR058625">
    <property type="entry name" value="MdtA-like_BSH"/>
</dbReference>
<dbReference type="Gene3D" id="1.10.287.470">
    <property type="entry name" value="Helix hairpin bin"/>
    <property type="match status" value="1"/>
</dbReference>
<dbReference type="EMBL" id="BJYZ01000026">
    <property type="protein sequence ID" value="GEO41199.1"/>
    <property type="molecule type" value="Genomic_DNA"/>
</dbReference>
<dbReference type="Proteomes" id="UP000321523">
    <property type="component" value="Unassembled WGS sequence"/>
</dbReference>
<dbReference type="Pfam" id="PF25963">
    <property type="entry name" value="Beta-barrel_AAEA"/>
    <property type="match status" value="1"/>
</dbReference>
<comment type="caution">
    <text evidence="8">The sequence shown here is derived from an EMBL/GenBank/DDBJ whole genome shotgun (WGS) entry which is preliminary data.</text>
</comment>
<dbReference type="InterPro" id="IPR006143">
    <property type="entry name" value="RND_pump_MFP"/>
</dbReference>
<keyword evidence="9" id="KW-1185">Reference proteome</keyword>
<gene>
    <name evidence="8" type="ORF">SAE02_53470</name>
</gene>
<keyword evidence="3 5" id="KW-1133">Transmembrane helix</keyword>
<evidence type="ECO:0000313" key="8">
    <source>
        <dbReference type="EMBL" id="GEO41199.1"/>
    </source>
</evidence>